<dbReference type="EMBL" id="CP011253">
    <property type="protein sequence ID" value="AKC68894.1"/>
    <property type="molecule type" value="Genomic_DNA"/>
</dbReference>
<evidence type="ECO:0000313" key="3">
    <source>
        <dbReference type="EMBL" id="AKC68894.1"/>
    </source>
</evidence>
<feature type="transmembrane region" description="Helical" evidence="1">
    <location>
        <begin position="46"/>
        <end position="68"/>
    </location>
</feature>
<keyword evidence="1" id="KW-0812">Transmembrane</keyword>
<dbReference type="AlphaFoldDB" id="A0A0E3U565"/>
<feature type="transmembrane region" description="Helical" evidence="1">
    <location>
        <begin position="221"/>
        <end position="239"/>
    </location>
</feature>
<dbReference type="OrthoDB" id="3763366at2"/>
<feature type="transmembrane region" description="Helical" evidence="1">
    <location>
        <begin position="180"/>
        <end position="201"/>
    </location>
</feature>
<feature type="transmembrane region" description="Helical" evidence="1">
    <location>
        <begin position="116"/>
        <end position="136"/>
    </location>
</feature>
<evidence type="ECO:0000313" key="4">
    <source>
        <dbReference type="Proteomes" id="UP000035050"/>
    </source>
</evidence>
<keyword evidence="1" id="KW-0472">Membrane</keyword>
<dbReference type="Pfam" id="PF03707">
    <property type="entry name" value="MHYT"/>
    <property type="match status" value="2"/>
</dbReference>
<name>A0A0E3U565_9BURK</name>
<gene>
    <name evidence="3" type="ORF">MB84_04585</name>
</gene>
<sequence>MQPGSVVPLYYSEFRVLLSFVISALGAYVALVAASRIRDEDGRISLGYLSVSALALGGIGIWGMHFIGMAAQRMPFPVSYSLWPTLGSLVLAVVVSGAALWFVARAPYRNILQCTIAGVGAGLGVAGMHYLGMSAVRTQAYFEWDTTIIALSVLIAIVAASVALWLAFHLETSLQRALAALVMAVAVCGMHYTGMRAGTIICTAETRAQVSLRLGGDTLPYGVFAIACVVLLGMAFLLYRTSRRRRERMAARLDALMRQRAGHV</sequence>
<accession>A0A0E3U565</accession>
<dbReference type="GO" id="GO:0016020">
    <property type="term" value="C:membrane"/>
    <property type="evidence" value="ECO:0007669"/>
    <property type="project" value="UniProtKB-UniRule"/>
</dbReference>
<keyword evidence="1" id="KW-1133">Transmembrane helix</keyword>
<dbReference type="PANTHER" id="PTHR35152">
    <property type="entry name" value="DOMAIN SIGNALLING PROTEIN, PUTATIVE (AFU_ORTHOLOGUE AFUA_5G11310)-RELATED"/>
    <property type="match status" value="1"/>
</dbReference>
<dbReference type="KEGG" id="pox:MB84_04585"/>
<keyword evidence="4" id="KW-1185">Reference proteome</keyword>
<feature type="transmembrane region" description="Helical" evidence="1">
    <location>
        <begin position="80"/>
        <end position="104"/>
    </location>
</feature>
<dbReference type="PROSITE" id="PS50924">
    <property type="entry name" value="MHYT"/>
    <property type="match status" value="1"/>
</dbReference>
<organism evidence="3 4">
    <name type="scientific">Pandoraea oxalativorans</name>
    <dbReference type="NCBI Taxonomy" id="573737"/>
    <lineage>
        <taxon>Bacteria</taxon>
        <taxon>Pseudomonadati</taxon>
        <taxon>Pseudomonadota</taxon>
        <taxon>Betaproteobacteria</taxon>
        <taxon>Burkholderiales</taxon>
        <taxon>Burkholderiaceae</taxon>
        <taxon>Pandoraea</taxon>
    </lineage>
</organism>
<feature type="transmembrane region" description="Helical" evidence="1">
    <location>
        <begin position="16"/>
        <end position="34"/>
    </location>
</feature>
<proteinExistence type="predicted"/>
<dbReference type="HOGENOM" id="CLU_061170_1_0_4"/>
<dbReference type="RefSeq" id="WP_046290254.1">
    <property type="nucleotide sequence ID" value="NZ_CP011253.3"/>
</dbReference>
<protein>
    <submittedName>
        <fullName evidence="3">Signal protein</fullName>
    </submittedName>
</protein>
<feature type="domain" description="MHYT" evidence="2">
    <location>
        <begin position="11"/>
        <end position="201"/>
    </location>
</feature>
<dbReference type="PANTHER" id="PTHR35152:SF1">
    <property type="entry name" value="DOMAIN SIGNALLING PROTEIN, PUTATIVE (AFU_ORTHOLOGUE AFUA_5G11310)-RELATED"/>
    <property type="match status" value="1"/>
</dbReference>
<feature type="transmembrane region" description="Helical" evidence="1">
    <location>
        <begin position="148"/>
        <end position="168"/>
    </location>
</feature>
<evidence type="ECO:0000259" key="2">
    <source>
        <dbReference type="PROSITE" id="PS50924"/>
    </source>
</evidence>
<dbReference type="InterPro" id="IPR005330">
    <property type="entry name" value="MHYT_dom"/>
</dbReference>
<evidence type="ECO:0000256" key="1">
    <source>
        <dbReference type="PROSITE-ProRule" id="PRU00244"/>
    </source>
</evidence>
<dbReference type="Proteomes" id="UP000035050">
    <property type="component" value="Chromosome"/>
</dbReference>
<dbReference type="PATRIC" id="fig|573737.6.peg.1715"/>
<reference evidence="3" key="1">
    <citation type="submission" date="2016-06" db="EMBL/GenBank/DDBJ databases">
        <title>Pandoraea oxalativorans DSM 23570 Genome Sequencing.</title>
        <authorList>
            <person name="Ee R."/>
            <person name="Lim Y.-L."/>
            <person name="Yong D."/>
            <person name="Yin W.-F."/>
            <person name="Chan K.-G."/>
        </authorList>
    </citation>
    <scope>NUCLEOTIDE SEQUENCE</scope>
    <source>
        <strain evidence="3">DSM 23570</strain>
    </source>
</reference>